<keyword evidence="5 8" id="KW-0489">Methyltransferase</keyword>
<dbReference type="AlphaFoldDB" id="A0A520S6X7"/>
<dbReference type="NCBIfam" id="TIGR00095">
    <property type="entry name" value="16S rRNA (guanine(966)-N(2))-methyltransferase RsmD"/>
    <property type="match status" value="1"/>
</dbReference>
<evidence type="ECO:0000256" key="7">
    <source>
        <dbReference type="ARBA" id="ARBA00048326"/>
    </source>
</evidence>
<dbReference type="GO" id="GO:0052913">
    <property type="term" value="F:16S rRNA (guanine(966)-N(2))-methyltransferase activity"/>
    <property type="evidence" value="ECO:0007669"/>
    <property type="project" value="UniProtKB-EC"/>
</dbReference>
<organism evidence="9 10">
    <name type="scientific">OM182 bacterium</name>
    <dbReference type="NCBI Taxonomy" id="2510334"/>
    <lineage>
        <taxon>Bacteria</taxon>
        <taxon>Pseudomonadati</taxon>
        <taxon>Pseudomonadota</taxon>
        <taxon>Gammaproteobacteria</taxon>
        <taxon>OMG group</taxon>
        <taxon>OM182 clade</taxon>
    </lineage>
</organism>
<reference evidence="9 10" key="1">
    <citation type="submission" date="2019-02" db="EMBL/GenBank/DDBJ databases">
        <title>Prokaryotic population dynamics and viral predation in marine succession experiment using metagenomics: the confinement effect.</title>
        <authorList>
            <person name="Haro-Moreno J.M."/>
            <person name="Rodriguez-Valera F."/>
            <person name="Lopez-Perez M."/>
        </authorList>
    </citation>
    <scope>NUCLEOTIDE SEQUENCE [LARGE SCALE GENOMIC DNA]</scope>
    <source>
        <strain evidence="9">MED-G158</strain>
    </source>
</reference>
<name>A0A520S6X7_9GAMM</name>
<dbReference type="CDD" id="cd02440">
    <property type="entry name" value="AdoMet_MTases"/>
    <property type="match status" value="1"/>
</dbReference>
<keyword evidence="6 8" id="KW-0808">Transferase</keyword>
<dbReference type="InterPro" id="IPR004398">
    <property type="entry name" value="RNA_MeTrfase_RsmD"/>
</dbReference>
<protein>
    <recommendedName>
        <fullName evidence="4 8">Ribosomal RNA small subunit methyltransferase D</fullName>
        <ecNumber evidence="3 8">2.1.1.171</ecNumber>
    </recommendedName>
</protein>
<evidence type="ECO:0000313" key="9">
    <source>
        <dbReference type="EMBL" id="RZO78235.1"/>
    </source>
</evidence>
<evidence type="ECO:0000256" key="3">
    <source>
        <dbReference type="ARBA" id="ARBA00012141"/>
    </source>
</evidence>
<keyword evidence="8" id="KW-0949">S-adenosyl-L-methionine</keyword>
<gene>
    <name evidence="9" type="primary">rsmD</name>
    <name evidence="9" type="ORF">EVA69_00270</name>
</gene>
<evidence type="ECO:0000256" key="5">
    <source>
        <dbReference type="ARBA" id="ARBA00022603"/>
    </source>
</evidence>
<accession>A0A520S6X7</accession>
<evidence type="ECO:0000256" key="8">
    <source>
        <dbReference type="PIRNR" id="PIRNR004553"/>
    </source>
</evidence>
<dbReference type="Pfam" id="PF03602">
    <property type="entry name" value="Cons_hypoth95"/>
    <property type="match status" value="1"/>
</dbReference>
<dbReference type="PANTHER" id="PTHR43542">
    <property type="entry name" value="METHYLTRANSFERASE"/>
    <property type="match status" value="1"/>
</dbReference>
<dbReference type="Gene3D" id="3.40.50.150">
    <property type="entry name" value="Vaccinia Virus protein VP39"/>
    <property type="match status" value="1"/>
</dbReference>
<dbReference type="Proteomes" id="UP000320404">
    <property type="component" value="Unassembled WGS sequence"/>
</dbReference>
<dbReference type="EC" id="2.1.1.171" evidence="3 8"/>
<sequence>MSRRNQLRIIGGTHRSRLVTFPDHDGLRPTGDRVREMLFNWLQMSIVGARCLDLFAGSGVLGFEALSRGAASVTLLDSDAKVIANLHKNSEQLGFDQARIERINASDWLTQSSHDGQFDIAFLDPPFADEILYETCRQLQQSGALKAGAKVYLEHELPLAEEKLPVEWEAIKKKSAGKVHFGLFLANHEAVYAGPYAGKNSGNFK</sequence>
<evidence type="ECO:0000256" key="4">
    <source>
        <dbReference type="ARBA" id="ARBA00013682"/>
    </source>
</evidence>
<evidence type="ECO:0000256" key="2">
    <source>
        <dbReference type="ARBA" id="ARBA00005269"/>
    </source>
</evidence>
<dbReference type="PROSITE" id="PS00092">
    <property type="entry name" value="N6_MTASE"/>
    <property type="match status" value="1"/>
</dbReference>
<evidence type="ECO:0000256" key="6">
    <source>
        <dbReference type="ARBA" id="ARBA00022679"/>
    </source>
</evidence>
<dbReference type="EMBL" id="SHAH01000002">
    <property type="protein sequence ID" value="RZO78235.1"/>
    <property type="molecule type" value="Genomic_DNA"/>
</dbReference>
<comment type="function">
    <text evidence="1 8">Specifically methylates the guanine in position 966 of 16S rRNA in the assembled 30S particle.</text>
</comment>
<keyword evidence="8" id="KW-0698">rRNA processing</keyword>
<evidence type="ECO:0000256" key="1">
    <source>
        <dbReference type="ARBA" id="ARBA00002649"/>
    </source>
</evidence>
<comment type="catalytic activity">
    <reaction evidence="7 8">
        <text>guanosine(966) in 16S rRNA + S-adenosyl-L-methionine = N(2)-methylguanosine(966) in 16S rRNA + S-adenosyl-L-homocysteine + H(+)</text>
        <dbReference type="Rhea" id="RHEA:23548"/>
        <dbReference type="Rhea" id="RHEA-COMP:10211"/>
        <dbReference type="Rhea" id="RHEA-COMP:10212"/>
        <dbReference type="ChEBI" id="CHEBI:15378"/>
        <dbReference type="ChEBI" id="CHEBI:57856"/>
        <dbReference type="ChEBI" id="CHEBI:59789"/>
        <dbReference type="ChEBI" id="CHEBI:74269"/>
        <dbReference type="ChEBI" id="CHEBI:74481"/>
        <dbReference type="EC" id="2.1.1.171"/>
    </reaction>
</comment>
<comment type="similarity">
    <text evidence="2 8">Belongs to the methyltransferase superfamily. RsmD family.</text>
</comment>
<dbReference type="GO" id="GO:0003676">
    <property type="term" value="F:nucleic acid binding"/>
    <property type="evidence" value="ECO:0007669"/>
    <property type="project" value="InterPro"/>
</dbReference>
<proteinExistence type="inferred from homology"/>
<evidence type="ECO:0000313" key="10">
    <source>
        <dbReference type="Proteomes" id="UP000320404"/>
    </source>
</evidence>
<dbReference type="InterPro" id="IPR029063">
    <property type="entry name" value="SAM-dependent_MTases_sf"/>
</dbReference>
<dbReference type="SUPFAM" id="SSF53335">
    <property type="entry name" value="S-adenosyl-L-methionine-dependent methyltransferases"/>
    <property type="match status" value="1"/>
</dbReference>
<dbReference type="InterPro" id="IPR002052">
    <property type="entry name" value="DNA_methylase_N6_adenine_CS"/>
</dbReference>
<dbReference type="PANTHER" id="PTHR43542:SF1">
    <property type="entry name" value="METHYLTRANSFERASE"/>
    <property type="match status" value="1"/>
</dbReference>
<comment type="caution">
    <text evidence="9">The sequence shown here is derived from an EMBL/GenBank/DDBJ whole genome shotgun (WGS) entry which is preliminary data.</text>
</comment>
<dbReference type="PIRSF" id="PIRSF004553">
    <property type="entry name" value="CHP00095"/>
    <property type="match status" value="1"/>
</dbReference>